<dbReference type="PRINTS" id="PR00237">
    <property type="entry name" value="GPCRRHODOPSN"/>
</dbReference>
<feature type="transmembrane region" description="Helical" evidence="9">
    <location>
        <begin position="684"/>
        <end position="706"/>
    </location>
</feature>
<evidence type="ECO:0000256" key="5">
    <source>
        <dbReference type="ARBA" id="ARBA00023136"/>
    </source>
</evidence>
<feature type="transmembrane region" description="Helical" evidence="9">
    <location>
        <begin position="898"/>
        <end position="921"/>
    </location>
</feature>
<dbReference type="SUPFAM" id="SSF81321">
    <property type="entry name" value="Family A G protein-coupled receptor-like"/>
    <property type="match status" value="2"/>
</dbReference>
<feature type="transmembrane region" description="Helical" evidence="9">
    <location>
        <begin position="642"/>
        <end position="663"/>
    </location>
</feature>
<dbReference type="PROSITE" id="PS50262">
    <property type="entry name" value="G_PROTEIN_RECEP_F1_2"/>
    <property type="match status" value="2"/>
</dbReference>
<dbReference type="EMBL" id="CALNXI010000719">
    <property type="protein sequence ID" value="CAH3039906.1"/>
    <property type="molecule type" value="Genomic_DNA"/>
</dbReference>
<feature type="transmembrane region" description="Helical" evidence="9">
    <location>
        <begin position="205"/>
        <end position="228"/>
    </location>
</feature>
<evidence type="ECO:0000256" key="6">
    <source>
        <dbReference type="ARBA" id="ARBA00023170"/>
    </source>
</evidence>
<comment type="subcellular location">
    <subcellularLocation>
        <location evidence="1">Membrane</location>
        <topology evidence="1">Multi-pass membrane protein</topology>
    </subcellularLocation>
</comment>
<feature type="transmembrane region" description="Helical" evidence="9">
    <location>
        <begin position="159"/>
        <end position="178"/>
    </location>
</feature>
<dbReference type="InterPro" id="IPR000276">
    <property type="entry name" value="GPCR_Rhodpsn"/>
</dbReference>
<evidence type="ECO:0000256" key="3">
    <source>
        <dbReference type="ARBA" id="ARBA00022989"/>
    </source>
</evidence>
<evidence type="ECO:0000256" key="1">
    <source>
        <dbReference type="ARBA" id="ARBA00004141"/>
    </source>
</evidence>
<sequence length="935" mass="105675">SLKRRNTTVEKSVSMNTTVDGSSFWNCSSLINPEAGKIGATVALSLSLVFSLVGNSLIVLIVYKTPTLRKPINLLIANMAISDLLFPIFLFPVLLAEMHVGSWFIGGTFGQALCKLHTFLADASSFVSIQSLVLIAVDRFGAVVVPLRPRLITRKLCPFFIIATWITAMAVLSPFLVANKVVKYRERLMCVSLWIEIFGGTFENYALAVVVVFYYIPFVLVVILYSIILMKLKMQAHPGEQSANAGEQRTRRNRNVVKMAVAIVVVFFICFIPYFSNFLIVSLSAPDSSIWFSCSFDLYFIVAYYVSHTNSAINPIICLIFSSNYRQALKRIPSSGILGKKNTNLQNICCCKIINGSSWYDVVRCKLRELIMILQLVYRYYLGLSFLLLLFDQFAVVSLEQDNNLPCIQPRTKASSLYPSYERRLGTDTFPLNTLQVSSNFYLRFDCQSGTLNKPALSRISSLAFSLVPRPVRSIRVTRGGLELSANFPDKLDRSSLFSITGIKVMISEIAFDRLSHLRAFPYDRFKIYTIVLIVRIEFNSIHCFAIYGFILLRKSFNENSAALLLTLTRSIYPKFLQKLYYSIINLLIRYSTEVLFILNIYKPALLEQKVFLEATKSQENRPVNDCFSLINHEAGKIGATVAYSFILVVSLVGNFLIVLIVHKTPTLRKPINMLIANMAMSDLLYPIFTFPVLVVKVHFGSWLISGFLGQALCKIQIFLAVVSLLVSIQSLVLITVDRFVAVVVPLRSPLITSKQRPLFIVATWTVAMAVQLLYFVAVKHVHYPEGIMCESQKAETFEGDTYANYLLVGATVLFYTPFVLLVILYSIIMIKLKKQAHPGEQSANAEGQRTRRNRKVLKMAIAIVVVFFICWIPFFSNLLIMYFSSDSSIWSYCSFKVYYFVTYLMCRGNCALNPIICLTFSSKYRNGLKRLVTC</sequence>
<comment type="similarity">
    <text evidence="8">Belongs to the G-protein coupled receptor 1 family.</text>
</comment>
<feature type="domain" description="G-protein coupled receptors family 1 profile" evidence="10">
    <location>
        <begin position="54"/>
        <end position="318"/>
    </location>
</feature>
<feature type="transmembrane region" description="Helical" evidence="9">
    <location>
        <begin position="528"/>
        <end position="553"/>
    </location>
</feature>
<gene>
    <name evidence="11" type="ORF">PEVE_00039988</name>
</gene>
<dbReference type="PANTHER" id="PTHR24243:SF208">
    <property type="entry name" value="PYROKININ-1 RECEPTOR"/>
    <property type="match status" value="1"/>
</dbReference>
<evidence type="ECO:0000256" key="9">
    <source>
        <dbReference type="SAM" id="Phobius"/>
    </source>
</evidence>
<dbReference type="CDD" id="cd00637">
    <property type="entry name" value="7tm_classA_rhodopsin-like"/>
    <property type="match status" value="2"/>
</dbReference>
<keyword evidence="4 8" id="KW-0297">G-protein coupled receptor</keyword>
<feature type="transmembrane region" description="Helical" evidence="9">
    <location>
        <begin position="718"/>
        <end position="747"/>
    </location>
</feature>
<reference evidence="11 12" key="1">
    <citation type="submission" date="2022-05" db="EMBL/GenBank/DDBJ databases">
        <authorList>
            <consortium name="Genoscope - CEA"/>
            <person name="William W."/>
        </authorList>
    </citation>
    <scope>NUCLEOTIDE SEQUENCE [LARGE SCALE GENOMIC DNA]</scope>
</reference>
<evidence type="ECO:0000256" key="8">
    <source>
        <dbReference type="RuleBase" id="RU000688"/>
    </source>
</evidence>
<dbReference type="PANTHER" id="PTHR24243">
    <property type="entry name" value="G-PROTEIN COUPLED RECEPTOR"/>
    <property type="match status" value="1"/>
</dbReference>
<dbReference type="InterPro" id="IPR017452">
    <property type="entry name" value="GPCR_Rhodpsn_7TM"/>
</dbReference>
<evidence type="ECO:0000313" key="12">
    <source>
        <dbReference type="Proteomes" id="UP001159427"/>
    </source>
</evidence>
<evidence type="ECO:0000256" key="7">
    <source>
        <dbReference type="ARBA" id="ARBA00023224"/>
    </source>
</evidence>
<dbReference type="Proteomes" id="UP001159427">
    <property type="component" value="Unassembled WGS sequence"/>
</dbReference>
<feature type="non-terminal residue" evidence="11">
    <location>
        <position position="1"/>
    </location>
</feature>
<proteinExistence type="inferred from homology"/>
<evidence type="ECO:0000256" key="2">
    <source>
        <dbReference type="ARBA" id="ARBA00022692"/>
    </source>
</evidence>
<dbReference type="SMART" id="SM01381">
    <property type="entry name" value="7TM_GPCR_Srsx"/>
    <property type="match status" value="1"/>
</dbReference>
<dbReference type="Pfam" id="PF00001">
    <property type="entry name" value="7tm_1"/>
    <property type="match status" value="2"/>
</dbReference>
<keyword evidence="7 8" id="KW-0807">Transducer</keyword>
<dbReference type="PROSITE" id="PS00237">
    <property type="entry name" value="G_PROTEIN_RECEP_F1_1"/>
    <property type="match status" value="2"/>
</dbReference>
<keyword evidence="5 9" id="KW-0472">Membrane</keyword>
<feature type="transmembrane region" description="Helical" evidence="9">
    <location>
        <begin position="125"/>
        <end position="147"/>
    </location>
</feature>
<name>A0ABN8N2J2_9CNID</name>
<dbReference type="Gene3D" id="1.20.1070.10">
    <property type="entry name" value="Rhodopsin 7-helix transmembrane proteins"/>
    <property type="match status" value="2"/>
</dbReference>
<evidence type="ECO:0000313" key="11">
    <source>
        <dbReference type="EMBL" id="CAH3039906.1"/>
    </source>
</evidence>
<keyword evidence="12" id="KW-1185">Reference proteome</keyword>
<accession>A0ABN8N2J2</accession>
<feature type="transmembrane region" description="Helical" evidence="9">
    <location>
        <begin position="84"/>
        <end position="105"/>
    </location>
</feature>
<feature type="transmembrane region" description="Helical" evidence="9">
    <location>
        <begin position="256"/>
        <end position="276"/>
    </location>
</feature>
<feature type="transmembrane region" description="Helical" evidence="9">
    <location>
        <begin position="806"/>
        <end position="829"/>
    </location>
</feature>
<feature type="domain" description="G-protein coupled receptors family 1 profile" evidence="10">
    <location>
        <begin position="654"/>
        <end position="918"/>
    </location>
</feature>
<feature type="transmembrane region" description="Helical" evidence="9">
    <location>
        <begin position="376"/>
        <end position="396"/>
    </location>
</feature>
<evidence type="ECO:0000256" key="4">
    <source>
        <dbReference type="ARBA" id="ARBA00023040"/>
    </source>
</evidence>
<evidence type="ECO:0000259" key="10">
    <source>
        <dbReference type="PROSITE" id="PS50262"/>
    </source>
</evidence>
<organism evidence="11 12">
    <name type="scientific">Porites evermanni</name>
    <dbReference type="NCBI Taxonomy" id="104178"/>
    <lineage>
        <taxon>Eukaryota</taxon>
        <taxon>Metazoa</taxon>
        <taxon>Cnidaria</taxon>
        <taxon>Anthozoa</taxon>
        <taxon>Hexacorallia</taxon>
        <taxon>Scleractinia</taxon>
        <taxon>Fungiina</taxon>
        <taxon>Poritidae</taxon>
        <taxon>Porites</taxon>
    </lineage>
</organism>
<keyword evidence="3 9" id="KW-1133">Transmembrane helix</keyword>
<keyword evidence="2 8" id="KW-0812">Transmembrane</keyword>
<protein>
    <recommendedName>
        <fullName evidence="10">G-protein coupled receptors family 1 profile domain-containing protein</fullName>
    </recommendedName>
</protein>
<feature type="transmembrane region" description="Helical" evidence="9">
    <location>
        <begin position="759"/>
        <end position="778"/>
    </location>
</feature>
<keyword evidence="6 8" id="KW-0675">Receptor</keyword>
<feature type="transmembrane region" description="Helical" evidence="9">
    <location>
        <begin position="38"/>
        <end position="63"/>
    </location>
</feature>
<comment type="caution">
    <text evidence="11">The sequence shown here is derived from an EMBL/GenBank/DDBJ whole genome shotgun (WGS) entry which is preliminary data.</text>
</comment>
<feature type="transmembrane region" description="Helical" evidence="9">
    <location>
        <begin position="860"/>
        <end position="886"/>
    </location>
</feature>
<feature type="transmembrane region" description="Helical" evidence="9">
    <location>
        <begin position="580"/>
        <end position="602"/>
    </location>
</feature>